<keyword evidence="5" id="KW-1185">Reference proteome</keyword>
<organism evidence="4 5">
    <name type="scientific">Intestinimonas butyriciproducens</name>
    <dbReference type="NCBI Taxonomy" id="1297617"/>
    <lineage>
        <taxon>Bacteria</taxon>
        <taxon>Bacillati</taxon>
        <taxon>Bacillota</taxon>
        <taxon>Clostridia</taxon>
        <taxon>Eubacteriales</taxon>
        <taxon>Intestinimonas</taxon>
    </lineage>
</organism>
<reference evidence="5" key="2">
    <citation type="submission" date="2015-04" db="EMBL/GenBank/DDBJ databases">
        <title>A butyrogenic pathway from the amino acid lysine in a human gut commensal.</title>
        <authorList>
            <person name="de Vos W.M."/>
            <person name="Bui N.T.P."/>
            <person name="Plugge C.M."/>
            <person name="Ritari J."/>
        </authorList>
    </citation>
    <scope>NUCLEOTIDE SEQUENCE [LARGE SCALE GENOMIC DNA]</scope>
    <source>
        <strain evidence="5">AF211</strain>
    </source>
</reference>
<feature type="domain" description="Glycosyltransferase 2-like" evidence="3">
    <location>
        <begin position="4"/>
        <end position="170"/>
    </location>
</feature>
<reference evidence="4 5" key="1">
    <citation type="journal article" date="2015" name="Nat. Commun.">
        <title>Production of butyrate from lysine and the Amadori product fructoselysine by a human gut commensal.</title>
        <authorList>
            <person name="Bui T.P."/>
            <person name="Ritari J."/>
            <person name="Boeren S."/>
            <person name="de Waard P."/>
            <person name="Plugge C.M."/>
            <person name="de Vos W.M."/>
        </authorList>
    </citation>
    <scope>NUCLEOTIDE SEQUENCE [LARGE SCALE GENOMIC DNA]</scope>
    <source>
        <strain evidence="4 5">AF211</strain>
    </source>
</reference>
<keyword evidence="1" id="KW-0328">Glycosyltransferase</keyword>
<dbReference type="InterPro" id="IPR001173">
    <property type="entry name" value="Glyco_trans_2-like"/>
</dbReference>
<protein>
    <submittedName>
        <fullName evidence="4">Beta-1,3-glucosyltransferase</fullName>
    </submittedName>
</protein>
<dbReference type="KEGG" id="ibu:IB211_03001c"/>
<dbReference type="eggNOG" id="COG1216">
    <property type="taxonomic scope" value="Bacteria"/>
</dbReference>
<dbReference type="RefSeq" id="WP_052082553.1">
    <property type="nucleotide sequence ID" value="NZ_CP011307.1"/>
</dbReference>
<dbReference type="AlphaFoldDB" id="A0A0S2W8T9"/>
<keyword evidence="2 4" id="KW-0808">Transferase</keyword>
<dbReference type="PANTHER" id="PTHR22916:SF51">
    <property type="entry name" value="GLYCOSYLTRANSFERASE EPSH-RELATED"/>
    <property type="match status" value="1"/>
</dbReference>
<dbReference type="PANTHER" id="PTHR22916">
    <property type="entry name" value="GLYCOSYLTRANSFERASE"/>
    <property type="match status" value="1"/>
</dbReference>
<dbReference type="GO" id="GO:0016757">
    <property type="term" value="F:glycosyltransferase activity"/>
    <property type="evidence" value="ECO:0007669"/>
    <property type="project" value="UniProtKB-KW"/>
</dbReference>
<evidence type="ECO:0000313" key="4">
    <source>
        <dbReference type="EMBL" id="ALP95392.1"/>
    </source>
</evidence>
<proteinExistence type="predicted"/>
<dbReference type="Gene3D" id="3.90.550.10">
    <property type="entry name" value="Spore Coat Polysaccharide Biosynthesis Protein SpsA, Chain A"/>
    <property type="match status" value="1"/>
</dbReference>
<dbReference type="STRING" id="1297617.IB211_03001c"/>
<evidence type="ECO:0000259" key="3">
    <source>
        <dbReference type="Pfam" id="PF00535"/>
    </source>
</evidence>
<evidence type="ECO:0000256" key="2">
    <source>
        <dbReference type="ARBA" id="ARBA00022679"/>
    </source>
</evidence>
<dbReference type="InterPro" id="IPR029044">
    <property type="entry name" value="Nucleotide-diphossugar_trans"/>
</dbReference>
<name>A0A0S2W8T9_9FIRM</name>
<dbReference type="EMBL" id="CP011307">
    <property type="protein sequence ID" value="ALP95392.1"/>
    <property type="molecule type" value="Genomic_DNA"/>
</dbReference>
<dbReference type="SUPFAM" id="SSF53448">
    <property type="entry name" value="Nucleotide-diphospho-sugar transferases"/>
    <property type="match status" value="1"/>
</dbReference>
<sequence length="325" mass="36900">MKVSIIVPVYQVERYLRACIESVLCQTHREWELILVEDGSPDRCGVICDEYAKNDARITVMHKENGGLSSARNAGLCRATGEYILFLDGDDFWAEPEGLARLIPQLTSDVVVFGFSKWYEPNGAERGRWIGPDIAEGCPASGREAQLGYLLQKGCYTACAWNKAVRRELFSSCDLRFREGVTSEDIDWCARLALAAKSFGLSACRFYRYRQRTGSITRTMNLKSLRDLKENIELCLRLPQEMGASTAIKELYWSYVAYQFGTFLVCAPSVNGPEGRGLVQEMREKRWLLRYNAASRKVQLLYVVDRLLGYRALCLLCRGYAAIRK</sequence>
<accession>A0A0S2W8T9</accession>
<dbReference type="Proteomes" id="UP000064844">
    <property type="component" value="Chromosome"/>
</dbReference>
<evidence type="ECO:0000313" key="5">
    <source>
        <dbReference type="Proteomes" id="UP000064844"/>
    </source>
</evidence>
<gene>
    <name evidence="4" type="ORF">IB211_03001c</name>
</gene>
<evidence type="ECO:0000256" key="1">
    <source>
        <dbReference type="ARBA" id="ARBA00022676"/>
    </source>
</evidence>
<dbReference type="CDD" id="cd00761">
    <property type="entry name" value="Glyco_tranf_GTA_type"/>
    <property type="match status" value="1"/>
</dbReference>
<dbReference type="Pfam" id="PF00535">
    <property type="entry name" value="Glycos_transf_2"/>
    <property type="match status" value="1"/>
</dbReference>